<dbReference type="GO" id="GO:0016829">
    <property type="term" value="F:lyase activity"/>
    <property type="evidence" value="ECO:0007669"/>
    <property type="project" value="UniProtKB-KW"/>
</dbReference>
<organism evidence="4 5">
    <name type="scientific">Nocardiopsis lambiniae</name>
    <dbReference type="NCBI Taxonomy" id="3075539"/>
    <lineage>
        <taxon>Bacteria</taxon>
        <taxon>Bacillati</taxon>
        <taxon>Actinomycetota</taxon>
        <taxon>Actinomycetes</taxon>
        <taxon>Streptosporangiales</taxon>
        <taxon>Nocardiopsidaceae</taxon>
        <taxon>Nocardiopsis</taxon>
    </lineage>
</organism>
<dbReference type="PANTHER" id="PTHR43172:SF2">
    <property type="entry name" value="ADENYLOSUCCINATE LYASE C-TERMINAL DOMAIN-CONTAINING PROTEIN"/>
    <property type="match status" value="1"/>
</dbReference>
<evidence type="ECO:0000259" key="3">
    <source>
        <dbReference type="Pfam" id="PF00206"/>
    </source>
</evidence>
<dbReference type="InterPro" id="IPR022761">
    <property type="entry name" value="Fumarate_lyase_N"/>
</dbReference>
<keyword evidence="1 4" id="KW-0456">Lyase</keyword>
<dbReference type="PRINTS" id="PR00145">
    <property type="entry name" value="ARGSUCLYASE"/>
</dbReference>
<dbReference type="InterPro" id="IPR020557">
    <property type="entry name" value="Fumarate_lyase_CS"/>
</dbReference>
<evidence type="ECO:0000313" key="5">
    <source>
        <dbReference type="Proteomes" id="UP001183390"/>
    </source>
</evidence>
<evidence type="ECO:0000313" key="4">
    <source>
        <dbReference type="EMBL" id="MDT0328456.1"/>
    </source>
</evidence>
<name>A0ABU2M732_9ACTN</name>
<dbReference type="InterPro" id="IPR008948">
    <property type="entry name" value="L-Aspartase-like"/>
</dbReference>
<sequence>MTDLFWPGDERADDLFGDHAWLTAMVEVEQAWLDALAGAGTAPAGTDLSGLVGPDDLAALAGAAEGTGNPVPTLVRLLRERAHGPGAAWVHRGLTSQDVVDTALMLCARDALDRVRDDMRHQIGSLAALVRAHRDTVMAARTLTQHAVPTTFGVKAAGWLGGTLDAAEAVGRIRTPVQIGGAAGTLSAAVDLVRGRGSADPTGAVSALVATVSDRLGLAPADPWHTARRTVTALGDALVGCTDVWGRTAADVATLSRPEIAEVTEPAAAGRGGSSTMPHKRNPVLSVLVRRAAIAAPPLASTLHLAAALAVDERPDGAWHTEWATLRTLARRTVVAGSQTRELLAGLTANTERMAATAAAARTDLTAEARAIAALTGADPADDTPLGVSDVLIDRVLDRAHRHLEADS</sequence>
<dbReference type="SUPFAM" id="SSF48557">
    <property type="entry name" value="L-aspartase-like"/>
    <property type="match status" value="1"/>
</dbReference>
<dbReference type="RefSeq" id="WP_311511175.1">
    <property type="nucleotide sequence ID" value="NZ_JAVREP010000004.1"/>
</dbReference>
<comment type="caution">
    <text evidence="4">The sequence shown here is derived from an EMBL/GenBank/DDBJ whole genome shotgun (WGS) entry which is preliminary data.</text>
</comment>
<dbReference type="PROSITE" id="PS00163">
    <property type="entry name" value="FUMARATE_LYASES"/>
    <property type="match status" value="1"/>
</dbReference>
<dbReference type="Pfam" id="PF00206">
    <property type="entry name" value="Lyase_1"/>
    <property type="match status" value="1"/>
</dbReference>
<gene>
    <name evidence="4" type="ORF">RM479_08525</name>
</gene>
<proteinExistence type="inferred from homology"/>
<dbReference type="Proteomes" id="UP001183390">
    <property type="component" value="Unassembled WGS sequence"/>
</dbReference>
<reference evidence="5" key="1">
    <citation type="submission" date="2023-07" db="EMBL/GenBank/DDBJ databases">
        <title>30 novel species of actinomycetes from the DSMZ collection.</title>
        <authorList>
            <person name="Nouioui I."/>
        </authorList>
    </citation>
    <scope>NUCLEOTIDE SEQUENCE [LARGE SCALE GENOMIC DNA]</scope>
    <source>
        <strain evidence="5">DSM 44743</strain>
    </source>
</reference>
<comment type="similarity">
    <text evidence="2">Belongs to the class-II fumarase/aspartase family.</text>
</comment>
<protein>
    <submittedName>
        <fullName evidence="4">Lyase family protein</fullName>
    </submittedName>
</protein>
<dbReference type="PRINTS" id="PR00149">
    <property type="entry name" value="FUMRATELYASE"/>
</dbReference>
<dbReference type="Gene3D" id="1.20.200.10">
    <property type="entry name" value="Fumarase/aspartase (Central domain)"/>
    <property type="match status" value="1"/>
</dbReference>
<feature type="domain" description="Fumarate lyase N-terminal" evidence="3">
    <location>
        <begin position="88"/>
        <end position="292"/>
    </location>
</feature>
<dbReference type="InterPro" id="IPR000362">
    <property type="entry name" value="Fumarate_lyase_fam"/>
</dbReference>
<evidence type="ECO:0000256" key="2">
    <source>
        <dbReference type="ARBA" id="ARBA00034772"/>
    </source>
</evidence>
<keyword evidence="5" id="KW-1185">Reference proteome</keyword>
<dbReference type="PANTHER" id="PTHR43172">
    <property type="entry name" value="ADENYLOSUCCINATE LYASE"/>
    <property type="match status" value="1"/>
</dbReference>
<accession>A0ABU2M732</accession>
<evidence type="ECO:0000256" key="1">
    <source>
        <dbReference type="ARBA" id="ARBA00023239"/>
    </source>
</evidence>
<dbReference type="EMBL" id="JAVREP010000004">
    <property type="protein sequence ID" value="MDT0328456.1"/>
    <property type="molecule type" value="Genomic_DNA"/>
</dbReference>